<evidence type="ECO:0000313" key="3">
    <source>
        <dbReference type="Proteomes" id="UP000600247"/>
    </source>
</evidence>
<evidence type="ECO:0000256" key="1">
    <source>
        <dbReference type="SAM" id="SignalP"/>
    </source>
</evidence>
<dbReference type="RefSeq" id="WP_188890197.1">
    <property type="nucleotide sequence ID" value="NZ_BMHY01000005.1"/>
</dbReference>
<sequence>MRTLFHKMILAVALLILFTGCAAKEPDISFDSSIELKVLYSDKRSFYKDYGNYINMEFPNIAFKVISIAPLYTSDRPLVETLPELVAKETPDLLFLNAYQQQILYEDEALLPLQQELGQASLDQMPLGVKEVLELQGNGTGEIYGIAASFSTEALYYNKNEFERLGISLPEETMNWEDTIRLARRFANSETAGLYLVNPDPALLFTKIGLSEGLTYLNKDNTEIKFHTEGWEQVLLSVKSLYDEKAIHTAASNSDRFISGSAAMTIGRESYLEQLVSADVSFQWGVLPFPSSDPAAAPIDLMHVIAVHKDSIQAKDAVKVIQHILNGTSKILDRQAGALPASMSSAIASDASHPFHFMYTKHAKTHLNRSDEQTMSFSEHFHQQFFTYLSDTIRKVINGDIELEAGLQQIEQFGNQQLQLETARRA</sequence>
<proteinExistence type="predicted"/>
<dbReference type="Proteomes" id="UP000600247">
    <property type="component" value="Unassembled WGS sequence"/>
</dbReference>
<accession>A0A917HB91</accession>
<feature type="signal peptide" evidence="1">
    <location>
        <begin position="1"/>
        <end position="23"/>
    </location>
</feature>
<name>A0A917HB91_9BACL</name>
<dbReference type="InterPro" id="IPR006059">
    <property type="entry name" value="SBP"/>
</dbReference>
<keyword evidence="3" id="KW-1185">Reference proteome</keyword>
<reference evidence="2 3" key="1">
    <citation type="journal article" date="2014" name="Int. J. Syst. Evol. Microbiol.">
        <title>Complete genome sequence of Corynebacterium casei LMG S-19264T (=DSM 44701T), isolated from a smear-ripened cheese.</title>
        <authorList>
            <consortium name="US DOE Joint Genome Institute (JGI-PGF)"/>
            <person name="Walter F."/>
            <person name="Albersmeier A."/>
            <person name="Kalinowski J."/>
            <person name="Ruckert C."/>
        </authorList>
    </citation>
    <scope>NUCLEOTIDE SEQUENCE [LARGE SCALE GENOMIC DNA]</scope>
    <source>
        <strain evidence="2 3">CGMCC 1.15286</strain>
    </source>
</reference>
<comment type="caution">
    <text evidence="2">The sequence shown here is derived from an EMBL/GenBank/DDBJ whole genome shotgun (WGS) entry which is preliminary data.</text>
</comment>
<dbReference type="Gene3D" id="3.40.190.10">
    <property type="entry name" value="Periplasmic binding protein-like II"/>
    <property type="match status" value="1"/>
</dbReference>
<organism evidence="2 3">
    <name type="scientific">Paenibacillus radicis</name>
    <name type="common">ex Gao et al. 2016</name>
    <dbReference type="NCBI Taxonomy" id="1737354"/>
    <lineage>
        <taxon>Bacteria</taxon>
        <taxon>Bacillati</taxon>
        <taxon>Bacillota</taxon>
        <taxon>Bacilli</taxon>
        <taxon>Bacillales</taxon>
        <taxon>Paenibacillaceae</taxon>
        <taxon>Paenibacillus</taxon>
    </lineage>
</organism>
<dbReference type="AlphaFoldDB" id="A0A917HB91"/>
<dbReference type="SUPFAM" id="SSF53850">
    <property type="entry name" value="Periplasmic binding protein-like II"/>
    <property type="match status" value="1"/>
</dbReference>
<feature type="chain" id="PRO_5038635359" description="Extracellular solute-binding protein" evidence="1">
    <location>
        <begin position="24"/>
        <end position="426"/>
    </location>
</feature>
<gene>
    <name evidence="2" type="ORF">GCM10010918_32200</name>
</gene>
<dbReference type="EMBL" id="BMHY01000005">
    <property type="protein sequence ID" value="GGG73680.1"/>
    <property type="molecule type" value="Genomic_DNA"/>
</dbReference>
<dbReference type="Pfam" id="PF13416">
    <property type="entry name" value="SBP_bac_8"/>
    <property type="match status" value="1"/>
</dbReference>
<dbReference type="InterPro" id="IPR050490">
    <property type="entry name" value="Bact_solute-bd_prot1"/>
</dbReference>
<evidence type="ECO:0000313" key="2">
    <source>
        <dbReference type="EMBL" id="GGG73680.1"/>
    </source>
</evidence>
<dbReference type="PANTHER" id="PTHR43649:SF12">
    <property type="entry name" value="DIACETYLCHITOBIOSE BINDING PROTEIN DASA"/>
    <property type="match status" value="1"/>
</dbReference>
<dbReference type="PANTHER" id="PTHR43649">
    <property type="entry name" value="ARABINOSE-BINDING PROTEIN-RELATED"/>
    <property type="match status" value="1"/>
</dbReference>
<evidence type="ECO:0008006" key="4">
    <source>
        <dbReference type="Google" id="ProtNLM"/>
    </source>
</evidence>
<protein>
    <recommendedName>
        <fullName evidence="4">Extracellular solute-binding protein</fullName>
    </recommendedName>
</protein>
<keyword evidence="1" id="KW-0732">Signal</keyword>
<dbReference type="PROSITE" id="PS51257">
    <property type="entry name" value="PROKAR_LIPOPROTEIN"/>
    <property type="match status" value="1"/>
</dbReference>